<proteinExistence type="predicted"/>
<reference evidence="2" key="1">
    <citation type="submission" date="2022-03" db="EMBL/GenBank/DDBJ databases">
        <authorList>
            <person name="Lindestad O."/>
        </authorList>
    </citation>
    <scope>NUCLEOTIDE SEQUENCE</scope>
</reference>
<feature type="compositionally biased region" description="Basic residues" evidence="1">
    <location>
        <begin position="23"/>
        <end position="35"/>
    </location>
</feature>
<dbReference type="AlphaFoldDB" id="A0A8S4R3Z1"/>
<keyword evidence="3" id="KW-1185">Reference proteome</keyword>
<dbReference type="EMBL" id="CAKXAJ010024817">
    <property type="protein sequence ID" value="CAH2230572.1"/>
    <property type="molecule type" value="Genomic_DNA"/>
</dbReference>
<evidence type="ECO:0000256" key="1">
    <source>
        <dbReference type="SAM" id="MobiDB-lite"/>
    </source>
</evidence>
<evidence type="ECO:0000313" key="2">
    <source>
        <dbReference type="EMBL" id="CAH2230572.1"/>
    </source>
</evidence>
<protein>
    <submittedName>
        <fullName evidence="2">Jg25030 protein</fullName>
    </submittedName>
</protein>
<name>A0A8S4R3Z1_9NEOP</name>
<dbReference type="OrthoDB" id="197967at2759"/>
<comment type="caution">
    <text evidence="2">The sequence shown here is derived from an EMBL/GenBank/DDBJ whole genome shotgun (WGS) entry which is preliminary data.</text>
</comment>
<evidence type="ECO:0000313" key="3">
    <source>
        <dbReference type="Proteomes" id="UP000838756"/>
    </source>
</evidence>
<feature type="region of interest" description="Disordered" evidence="1">
    <location>
        <begin position="16"/>
        <end position="89"/>
    </location>
</feature>
<feature type="compositionally biased region" description="Basic and acidic residues" evidence="1">
    <location>
        <begin position="36"/>
        <end position="47"/>
    </location>
</feature>
<organism evidence="2 3">
    <name type="scientific">Pararge aegeria aegeria</name>
    <dbReference type="NCBI Taxonomy" id="348720"/>
    <lineage>
        <taxon>Eukaryota</taxon>
        <taxon>Metazoa</taxon>
        <taxon>Ecdysozoa</taxon>
        <taxon>Arthropoda</taxon>
        <taxon>Hexapoda</taxon>
        <taxon>Insecta</taxon>
        <taxon>Pterygota</taxon>
        <taxon>Neoptera</taxon>
        <taxon>Endopterygota</taxon>
        <taxon>Lepidoptera</taxon>
        <taxon>Glossata</taxon>
        <taxon>Ditrysia</taxon>
        <taxon>Papilionoidea</taxon>
        <taxon>Nymphalidae</taxon>
        <taxon>Satyrinae</taxon>
        <taxon>Satyrini</taxon>
        <taxon>Parargina</taxon>
        <taxon>Pararge</taxon>
    </lineage>
</organism>
<dbReference type="Proteomes" id="UP000838756">
    <property type="component" value="Unassembled WGS sequence"/>
</dbReference>
<gene>
    <name evidence="2" type="primary">jg25030</name>
    <name evidence="2" type="ORF">PAEG_LOCUS9781</name>
</gene>
<sequence length="115" mass="12691">MLRSLFLIGLQKKNTNQENEVKRLKKSQKKKKRKGTDRGLSKSDHSEASTVVPETVAQDPSTSNPATDSTVENESLWKKAQQTPEPCVSGSFAKLSRSVAKWSDAVSADCDAQRK</sequence>
<feature type="compositionally biased region" description="Polar residues" evidence="1">
    <location>
        <begin position="58"/>
        <end position="73"/>
    </location>
</feature>
<accession>A0A8S4R3Z1</accession>